<accession>A0ABZ2CS03</accession>
<reference evidence="1 2" key="1">
    <citation type="submission" date="2023-10" db="EMBL/GenBank/DDBJ databases">
        <title>Niallia locisalis sp.nov. isolated from a salt pond sample.</title>
        <authorList>
            <person name="Li X.-J."/>
            <person name="Dong L."/>
        </authorList>
    </citation>
    <scope>NUCLEOTIDE SEQUENCE [LARGE SCALE GENOMIC DNA]</scope>
    <source>
        <strain evidence="1 2">DSM 29761</strain>
    </source>
</reference>
<evidence type="ECO:0000313" key="1">
    <source>
        <dbReference type="EMBL" id="WVX83884.1"/>
    </source>
</evidence>
<organism evidence="1 2">
    <name type="scientific">Niallia oryzisoli</name>
    <dbReference type="NCBI Taxonomy" id="1737571"/>
    <lineage>
        <taxon>Bacteria</taxon>
        <taxon>Bacillati</taxon>
        <taxon>Bacillota</taxon>
        <taxon>Bacilli</taxon>
        <taxon>Bacillales</taxon>
        <taxon>Bacillaceae</taxon>
        <taxon>Niallia</taxon>
    </lineage>
</organism>
<evidence type="ECO:0000313" key="2">
    <source>
        <dbReference type="Proteomes" id="UP001357223"/>
    </source>
</evidence>
<sequence>MLVISDKDIKGEDYRSLIELASKKCDRQIPTVSVTVRMASF</sequence>
<dbReference type="RefSeq" id="WP_338452756.1">
    <property type="nucleotide sequence ID" value="NZ_CP137640.1"/>
</dbReference>
<proteinExistence type="predicted"/>
<gene>
    <name evidence="1" type="ORF">R4Z09_13380</name>
</gene>
<dbReference type="EMBL" id="CP137640">
    <property type="protein sequence ID" value="WVX83884.1"/>
    <property type="molecule type" value="Genomic_DNA"/>
</dbReference>
<dbReference type="Proteomes" id="UP001357223">
    <property type="component" value="Chromosome"/>
</dbReference>
<name>A0ABZ2CS03_9BACI</name>
<protein>
    <submittedName>
        <fullName evidence="1">Uncharacterized protein</fullName>
    </submittedName>
</protein>
<keyword evidence="2" id="KW-1185">Reference proteome</keyword>